<evidence type="ECO:0000256" key="3">
    <source>
        <dbReference type="ARBA" id="ARBA00022544"/>
    </source>
</evidence>
<organism evidence="10 11">
    <name type="scientific">Paenibacillus woosongensis</name>
    <dbReference type="NCBI Taxonomy" id="307580"/>
    <lineage>
        <taxon>Bacteria</taxon>
        <taxon>Bacillati</taxon>
        <taxon>Bacillota</taxon>
        <taxon>Bacilli</taxon>
        <taxon>Bacillales</taxon>
        <taxon>Paenibacillaceae</taxon>
        <taxon>Paenibacillus</taxon>
    </lineage>
</organism>
<dbReference type="Pfam" id="PF25198">
    <property type="entry name" value="Spore_GerAC_N"/>
    <property type="match status" value="1"/>
</dbReference>
<evidence type="ECO:0000259" key="9">
    <source>
        <dbReference type="Pfam" id="PF25198"/>
    </source>
</evidence>
<dbReference type="InterPro" id="IPR038501">
    <property type="entry name" value="Spore_GerAC_C_sf"/>
</dbReference>
<name>A0A7X2Z4D8_9BACL</name>
<comment type="similarity">
    <text evidence="2">Belongs to the GerABKC lipoprotein family.</text>
</comment>
<dbReference type="Pfam" id="PF05504">
    <property type="entry name" value="Spore_GerAC"/>
    <property type="match status" value="1"/>
</dbReference>
<dbReference type="Gene3D" id="3.30.300.210">
    <property type="entry name" value="Nutrient germinant receptor protein C, domain 3"/>
    <property type="match status" value="1"/>
</dbReference>
<dbReference type="EMBL" id="WNZW01000008">
    <property type="protein sequence ID" value="MUG46823.1"/>
    <property type="molecule type" value="Genomic_DNA"/>
</dbReference>
<dbReference type="NCBIfam" id="TIGR02887">
    <property type="entry name" value="spore_ger_x_C"/>
    <property type="match status" value="1"/>
</dbReference>
<keyword evidence="3" id="KW-0309">Germination</keyword>
<evidence type="ECO:0000256" key="2">
    <source>
        <dbReference type="ARBA" id="ARBA00007886"/>
    </source>
</evidence>
<evidence type="ECO:0000256" key="6">
    <source>
        <dbReference type="ARBA" id="ARBA00023139"/>
    </source>
</evidence>
<proteinExistence type="inferred from homology"/>
<dbReference type="PROSITE" id="PS51257">
    <property type="entry name" value="PROKAR_LIPOPROTEIN"/>
    <property type="match status" value="1"/>
</dbReference>
<evidence type="ECO:0000256" key="5">
    <source>
        <dbReference type="ARBA" id="ARBA00023136"/>
    </source>
</evidence>
<dbReference type="RefSeq" id="WP_155612206.1">
    <property type="nucleotide sequence ID" value="NZ_WNZW01000008.1"/>
</dbReference>
<dbReference type="InterPro" id="IPR057336">
    <property type="entry name" value="GerAC_N"/>
</dbReference>
<evidence type="ECO:0000313" key="10">
    <source>
        <dbReference type="EMBL" id="MUG46823.1"/>
    </source>
</evidence>
<dbReference type="PANTHER" id="PTHR35789:SF1">
    <property type="entry name" value="SPORE GERMINATION PROTEIN B3"/>
    <property type="match status" value="1"/>
</dbReference>
<dbReference type="InterPro" id="IPR046953">
    <property type="entry name" value="Spore_GerAC-like_C"/>
</dbReference>
<sequence>MIKRTIAVALAFCCIVLTSGCWDAIELNRRAVVSGIGIDLAPGEEGQLLVTFQVIIADEISGKTGRGATPTSVYSGKGYTISEAIRNASRQVPRLTSTAHTRLIAISESVARKGIGEIMDFLDRDSDIRLTSDVVIVKEDLTAEVVTTSLTPIGKIMAFSLSEKVEFASSQLGENYPMEIDDIMRDLLIPGGGPVINGLEAFGDVSGLGKKSNLESVKSSLIVIGAPAIFKGDKLVDWLSPNESRGMVWIKNKMKKTSLVLQPDQEIGSMGMDVIRSKTDLKAKLDDPLHPVIQVGVKLQLSVRDVNTPIDLKQPEVLQMIEAKANEAIVSDLQAVVQKAQSAKSDIFGFGGVIERQSPAAWKKIENQWEDLFPQLKVEYKVDSVIRNTQLRDRSYKFHQR</sequence>
<comment type="subcellular location">
    <subcellularLocation>
        <location evidence="1">Membrane</location>
        <topology evidence="1">Lipid-anchor</topology>
    </subcellularLocation>
</comment>
<keyword evidence="6" id="KW-0564">Palmitate</keyword>
<evidence type="ECO:0000259" key="8">
    <source>
        <dbReference type="Pfam" id="PF05504"/>
    </source>
</evidence>
<accession>A0A7X2Z4D8</accession>
<keyword evidence="5" id="KW-0472">Membrane</keyword>
<dbReference type="PANTHER" id="PTHR35789">
    <property type="entry name" value="SPORE GERMINATION PROTEIN B3"/>
    <property type="match status" value="1"/>
</dbReference>
<dbReference type="GO" id="GO:0009847">
    <property type="term" value="P:spore germination"/>
    <property type="evidence" value="ECO:0007669"/>
    <property type="project" value="InterPro"/>
</dbReference>
<feature type="domain" description="Spore germination GerAC-like C-terminal" evidence="8">
    <location>
        <begin position="228"/>
        <end position="389"/>
    </location>
</feature>
<reference evidence="10 11" key="1">
    <citation type="submission" date="2019-11" db="EMBL/GenBank/DDBJ databases">
        <title>Draft genome sequences of five Paenibacillus species of dairy origin.</title>
        <authorList>
            <person name="Olajide A.M."/>
            <person name="Chen S."/>
            <person name="Lapointe G."/>
        </authorList>
    </citation>
    <scope>NUCLEOTIDE SEQUENCE [LARGE SCALE GENOMIC DNA]</scope>
    <source>
        <strain evidence="10 11">12CR55</strain>
    </source>
</reference>
<dbReference type="InterPro" id="IPR008844">
    <property type="entry name" value="Spore_GerAC-like"/>
</dbReference>
<protein>
    <submittedName>
        <fullName evidence="10">Ger(X)C family spore germination protein</fullName>
    </submittedName>
</protein>
<dbReference type="OrthoDB" id="9816067at2"/>
<dbReference type="GO" id="GO:0016020">
    <property type="term" value="C:membrane"/>
    <property type="evidence" value="ECO:0007669"/>
    <property type="project" value="UniProtKB-SubCell"/>
</dbReference>
<gene>
    <name evidence="10" type="ORF">GNP95_17755</name>
</gene>
<dbReference type="AlphaFoldDB" id="A0A7X2Z4D8"/>
<keyword evidence="4" id="KW-0732">Signal</keyword>
<feature type="domain" description="Spore germination protein N-terminal" evidence="9">
    <location>
        <begin position="23"/>
        <end position="199"/>
    </location>
</feature>
<comment type="caution">
    <text evidence="10">The sequence shown here is derived from an EMBL/GenBank/DDBJ whole genome shotgun (WGS) entry which is preliminary data.</text>
</comment>
<evidence type="ECO:0000313" key="11">
    <source>
        <dbReference type="Proteomes" id="UP000447876"/>
    </source>
</evidence>
<dbReference type="Gene3D" id="6.20.190.10">
    <property type="entry name" value="Nutrient germinant receptor protein C, domain 1"/>
    <property type="match status" value="1"/>
</dbReference>
<dbReference type="Proteomes" id="UP000447876">
    <property type="component" value="Unassembled WGS sequence"/>
</dbReference>
<evidence type="ECO:0000256" key="4">
    <source>
        <dbReference type="ARBA" id="ARBA00022729"/>
    </source>
</evidence>
<evidence type="ECO:0000256" key="7">
    <source>
        <dbReference type="ARBA" id="ARBA00023288"/>
    </source>
</evidence>
<keyword evidence="7" id="KW-0449">Lipoprotein</keyword>
<evidence type="ECO:0000256" key="1">
    <source>
        <dbReference type="ARBA" id="ARBA00004635"/>
    </source>
</evidence>